<keyword evidence="5" id="KW-1185">Reference proteome</keyword>
<dbReference type="InterPro" id="IPR002168">
    <property type="entry name" value="Lipase_GDXG_HIS_AS"/>
</dbReference>
<evidence type="ECO:0000256" key="2">
    <source>
        <dbReference type="ARBA" id="ARBA00022801"/>
    </source>
</evidence>
<dbReference type="AlphaFoldDB" id="A0A8J6D8I2"/>
<feature type="domain" description="Alpha/beta hydrolase fold-3" evidence="3">
    <location>
        <begin position="182"/>
        <end position="255"/>
    </location>
</feature>
<evidence type="ECO:0000259" key="3">
    <source>
        <dbReference type="Pfam" id="PF07859"/>
    </source>
</evidence>
<dbReference type="Proteomes" id="UP000701853">
    <property type="component" value="Chromosome 3"/>
</dbReference>
<dbReference type="EMBL" id="JAHUZN010000003">
    <property type="protein sequence ID" value="KAG8499041.1"/>
    <property type="molecule type" value="Genomic_DNA"/>
</dbReference>
<dbReference type="PANTHER" id="PTHR23024:SF577">
    <property type="entry name" value="CARBOXYLESTERASE 2-RELATED"/>
    <property type="match status" value="1"/>
</dbReference>
<dbReference type="Gene3D" id="3.40.50.1820">
    <property type="entry name" value="alpha/beta hydrolase"/>
    <property type="match status" value="2"/>
</dbReference>
<proteinExistence type="inferred from homology"/>
<dbReference type="GO" id="GO:0016787">
    <property type="term" value="F:hydrolase activity"/>
    <property type="evidence" value="ECO:0007669"/>
    <property type="project" value="UniProtKB-KW"/>
</dbReference>
<dbReference type="InterPro" id="IPR029058">
    <property type="entry name" value="AB_hydrolase_fold"/>
</dbReference>
<comment type="similarity">
    <text evidence="1">Belongs to the 'GDXG' lipolytic enzyme family.</text>
</comment>
<dbReference type="PROSITE" id="PS01173">
    <property type="entry name" value="LIPASE_GDXG_HIS"/>
    <property type="match status" value="1"/>
</dbReference>
<protein>
    <recommendedName>
        <fullName evidence="3">Alpha/beta hydrolase fold-3 domain-containing protein</fullName>
    </recommendedName>
</protein>
<name>A0A8J6D8I2_9ROSI</name>
<gene>
    <name evidence="4" type="ORF">CXB51_005469</name>
</gene>
<dbReference type="PANTHER" id="PTHR23024">
    <property type="entry name" value="ARYLACETAMIDE DEACETYLASE"/>
    <property type="match status" value="1"/>
</dbReference>
<accession>A0A8J6D8I2</accession>
<dbReference type="Pfam" id="PF07859">
    <property type="entry name" value="Abhydrolase_3"/>
    <property type="match status" value="2"/>
</dbReference>
<evidence type="ECO:0000256" key="1">
    <source>
        <dbReference type="ARBA" id="ARBA00010515"/>
    </source>
</evidence>
<keyword evidence="2" id="KW-0378">Hydrolase</keyword>
<reference evidence="4 5" key="1">
    <citation type="journal article" date="2021" name="bioRxiv">
        <title>The Gossypium anomalum genome as a resource for cotton improvement and evolutionary analysis of hybrid incompatibility.</title>
        <authorList>
            <person name="Grover C.E."/>
            <person name="Yuan D."/>
            <person name="Arick M.A."/>
            <person name="Miller E.R."/>
            <person name="Hu G."/>
            <person name="Peterson D.G."/>
            <person name="Wendel J.F."/>
            <person name="Udall J.A."/>
        </authorList>
    </citation>
    <scope>NUCLEOTIDE SEQUENCE [LARGE SCALE GENOMIC DNA]</scope>
    <source>
        <strain evidence="4">JFW-Udall</strain>
        <tissue evidence="4">Leaf</tissue>
    </source>
</reference>
<organism evidence="4 5">
    <name type="scientific">Gossypium anomalum</name>
    <dbReference type="NCBI Taxonomy" id="47600"/>
    <lineage>
        <taxon>Eukaryota</taxon>
        <taxon>Viridiplantae</taxon>
        <taxon>Streptophyta</taxon>
        <taxon>Embryophyta</taxon>
        <taxon>Tracheophyta</taxon>
        <taxon>Spermatophyta</taxon>
        <taxon>Magnoliopsida</taxon>
        <taxon>eudicotyledons</taxon>
        <taxon>Gunneridae</taxon>
        <taxon>Pentapetalae</taxon>
        <taxon>rosids</taxon>
        <taxon>malvids</taxon>
        <taxon>Malvales</taxon>
        <taxon>Malvaceae</taxon>
        <taxon>Malvoideae</taxon>
        <taxon>Gossypium</taxon>
    </lineage>
</organism>
<sequence>MGSDTSEVTLDLFPYLKVYKDGTLERIAGVEVVPGLDLQTNILSKDILIVPQTSVSARIYLPNFVIKDQKIPFVMYFHGGAFCVASPAFPNYHNSLNKLVAEANIVALSVSYRLVPEHSLPTAYQDSWPALQWVASHEEEDGHHHEGWIKDYVDLDQVFLVSDSAGANIAHHLSLRSRNRIWISGGKGCDDPFINPFVDGSPDLVGLACHGILVIVAKKDILRDRGRFYYDKLVKSGWRRKAEILQNEGEDHVFHIFNPNCDKAKSLMKCLATFLNQGLGKGIVE</sequence>
<evidence type="ECO:0000313" key="5">
    <source>
        <dbReference type="Proteomes" id="UP000701853"/>
    </source>
</evidence>
<dbReference type="OrthoDB" id="408631at2759"/>
<dbReference type="SUPFAM" id="SSF53474">
    <property type="entry name" value="alpha/beta-Hydrolases"/>
    <property type="match status" value="1"/>
</dbReference>
<comment type="caution">
    <text evidence="4">The sequence shown here is derived from an EMBL/GenBank/DDBJ whole genome shotgun (WGS) entry which is preliminary data.</text>
</comment>
<dbReference type="InterPro" id="IPR050466">
    <property type="entry name" value="Carboxylest/Gibb_receptor"/>
</dbReference>
<feature type="domain" description="Alpha/beta hydrolase fold-3" evidence="3">
    <location>
        <begin position="74"/>
        <end position="180"/>
    </location>
</feature>
<evidence type="ECO:0000313" key="4">
    <source>
        <dbReference type="EMBL" id="KAG8499041.1"/>
    </source>
</evidence>
<dbReference type="InterPro" id="IPR013094">
    <property type="entry name" value="AB_hydrolase_3"/>
</dbReference>